<reference evidence="2 3" key="1">
    <citation type="submission" date="2022-11" db="EMBL/GenBank/DDBJ databases">
        <title>Minimal conservation of predation-associated metabolite biosynthetic gene clusters underscores biosynthetic potential of Myxococcota including descriptions for ten novel species: Archangium lansinium sp. nov., Myxococcus landrumus sp. nov., Nannocystis bai.</title>
        <authorList>
            <person name="Ahearne A."/>
            <person name="Stevens C."/>
            <person name="Phillips K."/>
        </authorList>
    </citation>
    <scope>NUCLEOTIDE SEQUENCE [LARGE SCALE GENOMIC DNA]</scope>
    <source>
        <strain evidence="2 3">MIWBW</strain>
    </source>
</reference>
<dbReference type="RefSeq" id="WP_267540247.1">
    <property type="nucleotide sequence ID" value="NZ_JAPNKA010000001.1"/>
</dbReference>
<feature type="signal peptide" evidence="1">
    <location>
        <begin position="1"/>
        <end position="20"/>
    </location>
</feature>
<dbReference type="EMBL" id="JAPNKA010000001">
    <property type="protein sequence ID" value="MCY1081656.1"/>
    <property type="molecule type" value="Genomic_DNA"/>
</dbReference>
<protein>
    <recommendedName>
        <fullName evidence="4">Lipoprotein</fullName>
    </recommendedName>
</protein>
<dbReference type="PROSITE" id="PS51257">
    <property type="entry name" value="PROKAR_LIPOPROTEIN"/>
    <property type="match status" value="1"/>
</dbReference>
<comment type="caution">
    <text evidence="2">The sequence shown here is derived from an EMBL/GenBank/DDBJ whole genome shotgun (WGS) entry which is preliminary data.</text>
</comment>
<keyword evidence="1" id="KW-0732">Signal</keyword>
<organism evidence="2 3">
    <name type="scientific">Archangium lansingense</name>
    <dbReference type="NCBI Taxonomy" id="2995310"/>
    <lineage>
        <taxon>Bacteria</taxon>
        <taxon>Pseudomonadati</taxon>
        <taxon>Myxococcota</taxon>
        <taxon>Myxococcia</taxon>
        <taxon>Myxococcales</taxon>
        <taxon>Cystobacterineae</taxon>
        <taxon>Archangiaceae</taxon>
        <taxon>Archangium</taxon>
    </lineage>
</organism>
<evidence type="ECO:0008006" key="4">
    <source>
        <dbReference type="Google" id="ProtNLM"/>
    </source>
</evidence>
<gene>
    <name evidence="2" type="ORF">OV287_45120</name>
</gene>
<feature type="chain" id="PRO_5045406897" description="Lipoprotein" evidence="1">
    <location>
        <begin position="21"/>
        <end position="424"/>
    </location>
</feature>
<evidence type="ECO:0000313" key="3">
    <source>
        <dbReference type="Proteomes" id="UP001207654"/>
    </source>
</evidence>
<evidence type="ECO:0000256" key="1">
    <source>
        <dbReference type="SAM" id="SignalP"/>
    </source>
</evidence>
<sequence>MLRQLLSLPFLLLSLLFTLAGCGGVVGPDHEGQPLVTLEGQMNPTPDARIEGQVRLALVWYPQWMASEDTGGTQDGPQEVVTEDVIYQGSFPANYRFHIYRPPPAEALAPLGNGLHGKGAFGILLAYQDGNGNAKLDTIATTGTPADRVIGSSLLGPDERSTFALVYVTTEQPANTGLKPGFNLIQAVNSEAGAVVPLNTRLPLSLTQGGPIFDGFVCEAGWLTFLFTEVCGLDGGDVFEPSQLSMQGRVALEGKKAVIELTVASDNTPLADATVKLAGRILPYDVAREAYVLEEENTALLTAGGRFELVVSTSTGDQAMGRTFQVPGGFDLTTPTSDEQVSASEPLELKWTASAGATSYYVGYSSSTAGESIQVEGSARSHTFDTTGAEGEAIARVEARADPEDIDAWVTVALVREQAFSFAP</sequence>
<dbReference type="Proteomes" id="UP001207654">
    <property type="component" value="Unassembled WGS sequence"/>
</dbReference>
<name>A0ABT4AJA0_9BACT</name>
<evidence type="ECO:0000313" key="2">
    <source>
        <dbReference type="EMBL" id="MCY1081656.1"/>
    </source>
</evidence>
<keyword evidence="3" id="KW-1185">Reference proteome</keyword>
<accession>A0ABT4AJA0</accession>
<proteinExistence type="predicted"/>